<dbReference type="EMBL" id="PCRS01000016">
    <property type="protein sequence ID" value="PIP25018.1"/>
    <property type="molecule type" value="Genomic_DNA"/>
</dbReference>
<sequence length="112" mass="13375">MPKENYIRKKAIEELEGAGWITWFGPKIKFKQNDVFGIIDVLALKGKRQKNIQLTTLSNVSTKRKKITNFLKKNKVEMTVEIWGWNSKKKRFKREKINIKIRRKCVKKLKKK</sequence>
<proteinExistence type="predicted"/>
<protein>
    <submittedName>
        <fullName evidence="1">Uncharacterized protein</fullName>
    </submittedName>
</protein>
<name>A0A2G9Z0K6_9BACT</name>
<accession>A0A2G9Z0K6</accession>
<evidence type="ECO:0000313" key="1">
    <source>
        <dbReference type="EMBL" id="PIP25018.1"/>
    </source>
</evidence>
<organism evidence="1 2">
    <name type="scientific">Candidatus Nealsonbacteria bacterium CG23_combo_of_CG06-09_8_20_14_all_36_12</name>
    <dbReference type="NCBI Taxonomy" id="1974718"/>
    <lineage>
        <taxon>Bacteria</taxon>
        <taxon>Candidatus Nealsoniibacteriota</taxon>
    </lineage>
</organism>
<comment type="caution">
    <text evidence="1">The sequence shown here is derived from an EMBL/GenBank/DDBJ whole genome shotgun (WGS) entry which is preliminary data.</text>
</comment>
<evidence type="ECO:0000313" key="2">
    <source>
        <dbReference type="Proteomes" id="UP000228681"/>
    </source>
</evidence>
<gene>
    <name evidence="1" type="ORF">COX34_00940</name>
</gene>
<dbReference type="AlphaFoldDB" id="A0A2G9Z0K6"/>
<reference evidence="1 2" key="1">
    <citation type="submission" date="2017-09" db="EMBL/GenBank/DDBJ databases">
        <title>Depth-based differentiation of microbial function through sediment-hosted aquifers and enrichment of novel symbionts in the deep terrestrial subsurface.</title>
        <authorList>
            <person name="Probst A.J."/>
            <person name="Ladd B."/>
            <person name="Jarett J.K."/>
            <person name="Geller-Mcgrath D.E."/>
            <person name="Sieber C.M."/>
            <person name="Emerson J.B."/>
            <person name="Anantharaman K."/>
            <person name="Thomas B.C."/>
            <person name="Malmstrom R."/>
            <person name="Stieglmeier M."/>
            <person name="Klingl A."/>
            <person name="Woyke T."/>
            <person name="Ryan C.M."/>
            <person name="Banfield J.F."/>
        </authorList>
    </citation>
    <scope>NUCLEOTIDE SEQUENCE [LARGE SCALE GENOMIC DNA]</scope>
    <source>
        <strain evidence="1">CG23_combo_of_CG06-09_8_20_14_all_36_12</strain>
    </source>
</reference>
<dbReference type="Proteomes" id="UP000228681">
    <property type="component" value="Unassembled WGS sequence"/>
</dbReference>